<gene>
    <name evidence="1" type="ORF">BE04_31705</name>
</gene>
<reference evidence="1 2" key="1">
    <citation type="submission" date="2014-02" db="EMBL/GenBank/DDBJ databases">
        <title>The small core and large imbalanced accessory genome model reveals a collaborative survival strategy of Sorangium cellulosum strains in nature.</title>
        <authorList>
            <person name="Han K."/>
            <person name="Peng R."/>
            <person name="Blom J."/>
            <person name="Li Y.-Z."/>
        </authorList>
    </citation>
    <scope>NUCLEOTIDE SEQUENCE [LARGE SCALE GENOMIC DNA]</scope>
    <source>
        <strain evidence="1 2">So0157-18</strain>
    </source>
</reference>
<organism evidence="1 2">
    <name type="scientific">Sorangium cellulosum</name>
    <name type="common">Polyangium cellulosum</name>
    <dbReference type="NCBI Taxonomy" id="56"/>
    <lineage>
        <taxon>Bacteria</taxon>
        <taxon>Pseudomonadati</taxon>
        <taxon>Myxococcota</taxon>
        <taxon>Polyangia</taxon>
        <taxon>Polyangiales</taxon>
        <taxon>Polyangiaceae</taxon>
        <taxon>Sorangium</taxon>
    </lineage>
</organism>
<dbReference type="EMBL" id="JELX01002361">
    <property type="protein sequence ID" value="KYF55663.1"/>
    <property type="molecule type" value="Genomic_DNA"/>
</dbReference>
<comment type="caution">
    <text evidence="1">The sequence shown here is derived from an EMBL/GenBank/DDBJ whole genome shotgun (WGS) entry which is preliminary data.</text>
</comment>
<name>A0A150PJ17_SORCE</name>
<dbReference type="AlphaFoldDB" id="A0A150PJ17"/>
<dbReference type="Proteomes" id="UP000075604">
    <property type="component" value="Unassembled WGS sequence"/>
</dbReference>
<evidence type="ECO:0000313" key="2">
    <source>
        <dbReference type="Proteomes" id="UP000075604"/>
    </source>
</evidence>
<protein>
    <submittedName>
        <fullName evidence="1">Uncharacterized protein</fullName>
    </submittedName>
</protein>
<accession>A0A150PJ17</accession>
<evidence type="ECO:0000313" key="1">
    <source>
        <dbReference type="EMBL" id="KYF55663.1"/>
    </source>
</evidence>
<proteinExistence type="predicted"/>
<sequence>MSAVTVEEEATMEAEFMRPKELPYWGVDLCPEDRPGVPREAPPHLLSCAHWIEPERQPVEGRVLRHPGLARPTPVFSAALPPRGASGALRRLAYEVPDHKVSHWLLLAIADRLDVLESLPLLLKRRRRAARTG</sequence>